<dbReference type="GO" id="GO:0003676">
    <property type="term" value="F:nucleic acid binding"/>
    <property type="evidence" value="ECO:0007669"/>
    <property type="project" value="InterPro"/>
</dbReference>
<feature type="compositionally biased region" description="Basic and acidic residues" evidence="2">
    <location>
        <begin position="964"/>
        <end position="974"/>
    </location>
</feature>
<feature type="compositionally biased region" description="Basic and acidic residues" evidence="2">
    <location>
        <begin position="540"/>
        <end position="551"/>
    </location>
</feature>
<feature type="region of interest" description="Disordered" evidence="2">
    <location>
        <begin position="134"/>
        <end position="153"/>
    </location>
</feature>
<accession>A0A3R7AMG4</accession>
<comment type="caution">
    <text evidence="4">The sequence shown here is derived from an EMBL/GenBank/DDBJ whole genome shotgun (WGS) entry which is preliminary data.</text>
</comment>
<organism evidence="4 5">
    <name type="scientific">Aphanomyces astaci</name>
    <name type="common">Crayfish plague agent</name>
    <dbReference type="NCBI Taxonomy" id="112090"/>
    <lineage>
        <taxon>Eukaryota</taxon>
        <taxon>Sar</taxon>
        <taxon>Stramenopiles</taxon>
        <taxon>Oomycota</taxon>
        <taxon>Saprolegniomycetes</taxon>
        <taxon>Saprolegniales</taxon>
        <taxon>Verrucalvaceae</taxon>
        <taxon>Aphanomyces</taxon>
    </lineage>
</organism>
<dbReference type="Pfam" id="PF14223">
    <property type="entry name" value="Retrotran_gag_2"/>
    <property type="match status" value="2"/>
</dbReference>
<evidence type="ECO:0000259" key="3">
    <source>
        <dbReference type="PROSITE" id="PS50158"/>
    </source>
</evidence>
<evidence type="ECO:0000256" key="1">
    <source>
        <dbReference type="PROSITE-ProRule" id="PRU00047"/>
    </source>
</evidence>
<keyword evidence="1" id="KW-0863">Zinc-finger</keyword>
<feature type="compositionally biased region" description="Low complexity" evidence="2">
    <location>
        <begin position="552"/>
        <end position="563"/>
    </location>
</feature>
<feature type="domain" description="CCHC-type" evidence="3">
    <location>
        <begin position="164"/>
        <end position="179"/>
    </location>
</feature>
<dbReference type="InterPro" id="IPR036875">
    <property type="entry name" value="Znf_CCHC_sf"/>
</dbReference>
<sequence length="1130" mass="126387">MDDDLVALSYIQLSVHNDHLKYIQHVETTYDTWNALKAIYENTSEVSLVTLQMKMYKLDWSERIGLESFADQFQELTRKMTAAGDGTPERSHVTRFLCLLPPRFANTVSYITRESRDTTKFATMRSVLEELKLDDERQQLSNPSIRKNTERSDDALNATVNGECHYCHKPGHFRSECRRRQNDEAKGVQRRNVRDKPQGNGGGRGSYDGGRNGGRFSGRGRGRNSGNGRGGGRPNWRGTDHGNYAEEDEMEDIFMIEEDLPVTSCPDDEDTWWQTDVDPAIEPETDDVSTELCQYATDETDECNAATATYVREAIIDSGATAHMTGDINLLHSVVACARGVRLADGHPIPVTAMGDLKIKSDETGRTATFKNVLYVPTLKKTLVSISRINRQSGDASLVFMKDHCQLRNKNKLSITARWNDSYLYAIQGKFILPGMDDEANTAEAADAMLWHARMGHIPAGSMEAASKASIGGPTDLPKAITCEDFTREDVDMDLANAQPPTQRSASSMTSERGKSPSSRKSSPARLTAQPFAHYPPQVTRHDTRNSRRAAEAATETTAATAPTHEEGPRESRWDRSHRPSNKKQSTSPGRTKQTVMDGVDAARHEARATAVESKRSASRNKIRASATTAQPERKASDRGQSPHKTMRTEGTRGVATKVPWQHPIDQDDSSDAANAAYDVCFNATDITDVFEHLQRRIRLNDLGPISKLLGMEVDRDEKNKSIPMTQRYMYEQPNKLKSDGSNYREWCVKTRAKFNQQKLGKYLLPCYDPDGKYKLGLEMDGDLVALSYIQLSVHNDHLKYIQHVETTYDTWNALKAIYENTSEVSLVTLQMKMYKLDWSERIGLESFADQFQELTRKMTAAGDGTSERSHVTRFLCLLPHRFLCLLPPRFANTVSYITRESRDTTKFATMRSVLEELKLVDERQQLSNPSLRKNADRSDDALNETVNGECHYCHKPGHFRSECRRRQSDEAKGVQRRNVRDKHGTGNGGGRSSYDGGRNGGRFSENGRGGGQDIPLSSRPDDEDPAVDFETDTVSMELSQYATDETDECNAAMSTYKREAIIDSGATAHMTGDIDLLHSVVACTRGVRLADGHPIPVTAMGDLKIKSEETGRTATFKNVLYVPTLKKTL</sequence>
<protein>
    <recommendedName>
        <fullName evidence="3">CCHC-type domain-containing protein</fullName>
    </recommendedName>
</protein>
<feature type="compositionally biased region" description="Basic and acidic residues" evidence="2">
    <location>
        <begin position="601"/>
        <end position="616"/>
    </location>
</feature>
<feature type="compositionally biased region" description="Polar residues" evidence="2">
    <location>
        <begin position="499"/>
        <end position="510"/>
    </location>
</feature>
<feature type="compositionally biased region" description="Basic and acidic residues" evidence="2">
    <location>
        <begin position="564"/>
        <end position="578"/>
    </location>
</feature>
<evidence type="ECO:0000313" key="5">
    <source>
        <dbReference type="Proteomes" id="UP000285430"/>
    </source>
</evidence>
<feature type="region of interest" description="Disordered" evidence="2">
    <location>
        <begin position="178"/>
        <end position="243"/>
    </location>
</feature>
<evidence type="ECO:0000256" key="2">
    <source>
        <dbReference type="SAM" id="MobiDB-lite"/>
    </source>
</evidence>
<proteinExistence type="predicted"/>
<feature type="region of interest" description="Disordered" evidence="2">
    <location>
        <begin position="964"/>
        <end position="1028"/>
    </location>
</feature>
<keyword evidence="1" id="KW-0862">Zinc</keyword>
<dbReference type="Pfam" id="PF22936">
    <property type="entry name" value="Pol_BBD"/>
    <property type="match status" value="2"/>
</dbReference>
<feature type="domain" description="CCHC-type" evidence="3">
    <location>
        <begin position="951"/>
        <end position="966"/>
    </location>
</feature>
<dbReference type="InterPro" id="IPR054722">
    <property type="entry name" value="PolX-like_BBD"/>
</dbReference>
<dbReference type="GO" id="GO:0008270">
    <property type="term" value="F:zinc ion binding"/>
    <property type="evidence" value="ECO:0007669"/>
    <property type="project" value="UniProtKB-KW"/>
</dbReference>
<feature type="compositionally biased region" description="Low complexity" evidence="2">
    <location>
        <begin position="993"/>
        <end position="1007"/>
    </location>
</feature>
<dbReference type="EMBL" id="QUTH01001623">
    <property type="protein sequence ID" value="RHZ29868.1"/>
    <property type="molecule type" value="Genomic_DNA"/>
</dbReference>
<dbReference type="Proteomes" id="UP000285430">
    <property type="component" value="Unassembled WGS sequence"/>
</dbReference>
<dbReference type="SMART" id="SM00343">
    <property type="entry name" value="ZnF_C2HC"/>
    <property type="match status" value="2"/>
</dbReference>
<dbReference type="PANTHER" id="PTHR47481">
    <property type="match status" value="1"/>
</dbReference>
<dbReference type="PANTHER" id="PTHR47481:SF37">
    <property type="entry name" value="RETROTRANSPOSON GAG DOMAIN-CONTAINING PROTEIN"/>
    <property type="match status" value="1"/>
</dbReference>
<gene>
    <name evidence="4" type="ORF">DYB37_011622</name>
</gene>
<feature type="compositionally biased region" description="Gly residues" evidence="2">
    <location>
        <begin position="199"/>
        <end position="233"/>
    </location>
</feature>
<dbReference type="AlphaFoldDB" id="A0A3R7AMG4"/>
<keyword evidence="1" id="KW-0479">Metal-binding</keyword>
<evidence type="ECO:0000313" key="4">
    <source>
        <dbReference type="EMBL" id="RHZ29868.1"/>
    </source>
</evidence>
<dbReference type="PROSITE" id="PS50158">
    <property type="entry name" value="ZF_CCHC"/>
    <property type="match status" value="2"/>
</dbReference>
<dbReference type="SUPFAM" id="SSF57756">
    <property type="entry name" value="Retrovirus zinc finger-like domains"/>
    <property type="match status" value="2"/>
</dbReference>
<feature type="compositionally biased region" description="Polar residues" evidence="2">
    <location>
        <begin position="583"/>
        <end position="595"/>
    </location>
</feature>
<name>A0A3R7AMG4_APHAT</name>
<feature type="non-terminal residue" evidence="4">
    <location>
        <position position="1130"/>
    </location>
</feature>
<dbReference type="InterPro" id="IPR001878">
    <property type="entry name" value="Znf_CCHC"/>
</dbReference>
<dbReference type="VEuPathDB" id="FungiDB:H257_15637"/>
<reference evidence="4 5" key="1">
    <citation type="submission" date="2018-08" db="EMBL/GenBank/DDBJ databases">
        <title>Aphanomyces genome sequencing and annotation.</title>
        <authorList>
            <person name="Minardi D."/>
            <person name="Oidtmann B."/>
            <person name="Van Der Giezen M."/>
            <person name="Studholme D.J."/>
        </authorList>
    </citation>
    <scope>NUCLEOTIDE SEQUENCE [LARGE SCALE GENOMIC DNA]</scope>
    <source>
        <strain evidence="4 5">Da</strain>
    </source>
</reference>
<feature type="compositionally biased region" description="Basic and acidic residues" evidence="2">
    <location>
        <begin position="178"/>
        <end position="197"/>
    </location>
</feature>
<feature type="region of interest" description="Disordered" evidence="2">
    <location>
        <begin position="498"/>
        <end position="651"/>
    </location>
</feature>